<keyword evidence="3" id="KW-0949">S-adenosyl-L-methionine</keyword>
<keyword evidence="1 6" id="KW-0489">Methyltransferase</keyword>
<dbReference type="Proteomes" id="UP001596086">
    <property type="component" value="Unassembled WGS sequence"/>
</dbReference>
<evidence type="ECO:0000313" key="7">
    <source>
        <dbReference type="Proteomes" id="UP001596086"/>
    </source>
</evidence>
<keyword evidence="4" id="KW-0812">Transmembrane</keyword>
<keyword evidence="4" id="KW-0472">Membrane</keyword>
<gene>
    <name evidence="6" type="ORF">ACFPO9_08220</name>
</gene>
<keyword evidence="7" id="KW-1185">Reference proteome</keyword>
<protein>
    <submittedName>
        <fullName evidence="6">Class I SAM-dependent methyltransferase</fullName>
    </submittedName>
</protein>
<dbReference type="Gene3D" id="3.40.50.150">
    <property type="entry name" value="Vaccinia Virus protein VP39"/>
    <property type="match status" value="1"/>
</dbReference>
<feature type="domain" description="Methyltransferase" evidence="5">
    <location>
        <begin position="147"/>
        <end position="227"/>
    </location>
</feature>
<comment type="caution">
    <text evidence="6">The sequence shown here is derived from an EMBL/GenBank/DDBJ whole genome shotgun (WGS) entry which is preliminary data.</text>
</comment>
<evidence type="ECO:0000256" key="1">
    <source>
        <dbReference type="ARBA" id="ARBA00022603"/>
    </source>
</evidence>
<dbReference type="PANTHER" id="PTHR13610">
    <property type="entry name" value="METHYLTRANSFERASE DOMAIN-CONTAINING PROTEIN"/>
    <property type="match status" value="1"/>
</dbReference>
<evidence type="ECO:0000256" key="2">
    <source>
        <dbReference type="ARBA" id="ARBA00022679"/>
    </source>
</evidence>
<evidence type="ECO:0000256" key="4">
    <source>
        <dbReference type="SAM" id="Phobius"/>
    </source>
</evidence>
<dbReference type="EMBL" id="JBHSMZ010000005">
    <property type="protein sequence ID" value="MFC5548493.1"/>
    <property type="molecule type" value="Genomic_DNA"/>
</dbReference>
<dbReference type="PANTHER" id="PTHR13610:SF9">
    <property type="entry name" value="FI06469P"/>
    <property type="match status" value="1"/>
</dbReference>
<keyword evidence="4" id="KW-1133">Transmembrane helix</keyword>
<accession>A0ABW0RUQ8</accession>
<dbReference type="InterPro" id="IPR026170">
    <property type="entry name" value="FAM173A/B"/>
</dbReference>
<keyword evidence="2" id="KW-0808">Transferase</keyword>
<dbReference type="RefSeq" id="WP_379769328.1">
    <property type="nucleotide sequence ID" value="NZ_JBHSMZ010000005.1"/>
</dbReference>
<dbReference type="GO" id="GO:0008168">
    <property type="term" value="F:methyltransferase activity"/>
    <property type="evidence" value="ECO:0007669"/>
    <property type="project" value="UniProtKB-KW"/>
</dbReference>
<organism evidence="6 7">
    <name type="scientific">Massilia aerilata</name>
    <dbReference type="NCBI Taxonomy" id="453817"/>
    <lineage>
        <taxon>Bacteria</taxon>
        <taxon>Pseudomonadati</taxon>
        <taxon>Pseudomonadota</taxon>
        <taxon>Betaproteobacteria</taxon>
        <taxon>Burkholderiales</taxon>
        <taxon>Oxalobacteraceae</taxon>
        <taxon>Telluria group</taxon>
        <taxon>Massilia</taxon>
    </lineage>
</organism>
<sequence length="268" mass="30000">MSVSAAAPRRIRRAPAVRALLLQILAFPLTLATVWLLARAGLLHALSTQSWLLVTLVQGAWAAGLSWRAGLASWWRAIQFLFPPVLFLARESADALALPPGAFLAIFLFLLLLYWSTFRTQVPYYPSGRRVWEEVARQLPQDRPLRIIDIGSGLGGLVLDLARRRPDCELSGIELAPLPWLASSLRARLAGSRARFLRGDYENLNFGNYDAVFAYLSPAAMGGLWRKAAAEMRPGSVLLSYEFAIAEREPDERVVTIDSRKILYIWHF</sequence>
<dbReference type="CDD" id="cd02440">
    <property type="entry name" value="AdoMet_MTases"/>
    <property type="match status" value="1"/>
</dbReference>
<evidence type="ECO:0000256" key="3">
    <source>
        <dbReference type="ARBA" id="ARBA00022691"/>
    </source>
</evidence>
<evidence type="ECO:0000313" key="6">
    <source>
        <dbReference type="EMBL" id="MFC5548493.1"/>
    </source>
</evidence>
<feature type="transmembrane region" description="Helical" evidence="4">
    <location>
        <begin position="96"/>
        <end position="115"/>
    </location>
</feature>
<dbReference type="InterPro" id="IPR041698">
    <property type="entry name" value="Methyltransf_25"/>
</dbReference>
<name>A0ABW0RUQ8_9BURK</name>
<dbReference type="InterPro" id="IPR029063">
    <property type="entry name" value="SAM-dependent_MTases_sf"/>
</dbReference>
<dbReference type="GO" id="GO:0032259">
    <property type="term" value="P:methylation"/>
    <property type="evidence" value="ECO:0007669"/>
    <property type="project" value="UniProtKB-KW"/>
</dbReference>
<dbReference type="SUPFAM" id="SSF53335">
    <property type="entry name" value="S-adenosyl-L-methionine-dependent methyltransferases"/>
    <property type="match status" value="1"/>
</dbReference>
<reference evidence="7" key="1">
    <citation type="journal article" date="2019" name="Int. J. Syst. Evol. Microbiol.">
        <title>The Global Catalogue of Microorganisms (GCM) 10K type strain sequencing project: providing services to taxonomists for standard genome sequencing and annotation.</title>
        <authorList>
            <consortium name="The Broad Institute Genomics Platform"/>
            <consortium name="The Broad Institute Genome Sequencing Center for Infectious Disease"/>
            <person name="Wu L."/>
            <person name="Ma J."/>
        </authorList>
    </citation>
    <scope>NUCLEOTIDE SEQUENCE [LARGE SCALE GENOMIC DNA]</scope>
    <source>
        <strain evidence="7">CGMCC 4.5798</strain>
    </source>
</reference>
<evidence type="ECO:0000259" key="5">
    <source>
        <dbReference type="Pfam" id="PF13649"/>
    </source>
</evidence>
<dbReference type="Pfam" id="PF13649">
    <property type="entry name" value="Methyltransf_25"/>
    <property type="match status" value="1"/>
</dbReference>
<proteinExistence type="predicted"/>